<dbReference type="EMBL" id="LGGH01000003">
    <property type="protein sequence ID" value="KUK68635.1"/>
    <property type="molecule type" value="Genomic_DNA"/>
</dbReference>
<organism evidence="5 7">
    <name type="scientific">Mesotoga infera</name>
    <dbReference type="NCBI Taxonomy" id="1236046"/>
    <lineage>
        <taxon>Bacteria</taxon>
        <taxon>Thermotogati</taxon>
        <taxon>Thermotogota</taxon>
        <taxon>Thermotogae</taxon>
        <taxon>Kosmotogales</taxon>
        <taxon>Kosmotogaceae</taxon>
        <taxon>Mesotoga</taxon>
    </lineage>
</organism>
<dbReference type="AlphaFoldDB" id="A0A101IAB6"/>
<feature type="domain" description="Smf/DprA SLOG" evidence="2">
    <location>
        <begin position="64"/>
        <end position="274"/>
    </location>
</feature>
<dbReference type="InterPro" id="IPR057666">
    <property type="entry name" value="DrpA_SLOG"/>
</dbReference>
<reference evidence="3 8" key="3">
    <citation type="journal article" date="2018" name="Nat. Biotechnol.">
        <title>A standardized bacterial taxonomy based on genome phylogeny substantially revises the tree of life.</title>
        <authorList>
            <person name="Parks D.H."/>
            <person name="Chuvochina M."/>
            <person name="Waite D.W."/>
            <person name="Rinke C."/>
            <person name="Skarshewski A."/>
            <person name="Chaumeil P.A."/>
            <person name="Hugenholtz P."/>
        </authorList>
    </citation>
    <scope>NUCLEOTIDE SEQUENCE [LARGE SCALE GENOMIC DNA]</scope>
    <source>
        <strain evidence="3">UBA9905</strain>
    </source>
</reference>
<evidence type="ECO:0000313" key="5">
    <source>
        <dbReference type="EMBL" id="KUK91414.1"/>
    </source>
</evidence>
<evidence type="ECO:0000313" key="7">
    <source>
        <dbReference type="Proteomes" id="UP000055014"/>
    </source>
</evidence>
<evidence type="ECO:0000256" key="1">
    <source>
        <dbReference type="ARBA" id="ARBA00006525"/>
    </source>
</evidence>
<dbReference type="PANTHER" id="PTHR43022">
    <property type="entry name" value="PROTEIN SMF"/>
    <property type="match status" value="1"/>
</dbReference>
<proteinExistence type="inferred from homology"/>
<evidence type="ECO:0000259" key="2">
    <source>
        <dbReference type="Pfam" id="PF02481"/>
    </source>
</evidence>
<dbReference type="PANTHER" id="PTHR43022:SF1">
    <property type="entry name" value="PROTEIN SMF"/>
    <property type="match status" value="1"/>
</dbReference>
<evidence type="ECO:0000313" key="3">
    <source>
        <dbReference type="EMBL" id="HCO69245.1"/>
    </source>
</evidence>
<dbReference type="EMBL" id="DQBS01000037">
    <property type="protein sequence ID" value="HCO69245.1"/>
    <property type="molecule type" value="Genomic_DNA"/>
</dbReference>
<dbReference type="Proteomes" id="UP000055014">
    <property type="component" value="Unassembled WGS sequence"/>
</dbReference>
<dbReference type="NCBIfam" id="TIGR00732">
    <property type="entry name" value="dprA"/>
    <property type="match status" value="1"/>
</dbReference>
<evidence type="ECO:0000313" key="8">
    <source>
        <dbReference type="Proteomes" id="UP000264215"/>
    </source>
</evidence>
<dbReference type="PATRIC" id="fig|1236046.5.peg.624"/>
<dbReference type="Gene3D" id="3.40.50.450">
    <property type="match status" value="1"/>
</dbReference>
<dbReference type="EMBL" id="LGGW01000002">
    <property type="protein sequence ID" value="KUK91414.1"/>
    <property type="molecule type" value="Genomic_DNA"/>
</dbReference>
<gene>
    <name evidence="3" type="primary">dprA</name>
    <name evidence="3" type="ORF">DIT26_01460</name>
    <name evidence="4" type="ORF">XD86_0036</name>
    <name evidence="5" type="ORF">XE02_0053</name>
</gene>
<dbReference type="Pfam" id="PF02481">
    <property type="entry name" value="DNA_processg_A"/>
    <property type="match status" value="1"/>
</dbReference>
<dbReference type="InterPro" id="IPR003488">
    <property type="entry name" value="DprA"/>
</dbReference>
<dbReference type="SUPFAM" id="SSF102405">
    <property type="entry name" value="MCP/YpsA-like"/>
    <property type="match status" value="1"/>
</dbReference>
<evidence type="ECO:0000313" key="4">
    <source>
        <dbReference type="EMBL" id="KUK68635.1"/>
    </source>
</evidence>
<protein>
    <submittedName>
        <fullName evidence="3 5">DNA-protecting protein DprA</fullName>
    </submittedName>
</protein>
<accession>A0A101IAB6</accession>
<dbReference type="Proteomes" id="UP000054260">
    <property type="component" value="Unassembled WGS sequence"/>
</dbReference>
<evidence type="ECO:0000313" key="6">
    <source>
        <dbReference type="Proteomes" id="UP000054260"/>
    </source>
</evidence>
<reference evidence="5" key="1">
    <citation type="journal article" date="2015" name="MBio">
        <title>Genome-resolved metagenomic analysis reveals roles for candidate phyla and other microbial community members in biogeochemical transformations in oil reservoirs.</title>
        <authorList>
            <person name="Hu P."/>
            <person name="Tom L."/>
            <person name="Singh A."/>
            <person name="Thomas B.C."/>
            <person name="Baker B.J."/>
            <person name="Piceno Y.M."/>
            <person name="Andersen G.L."/>
            <person name="Banfield J.F."/>
        </authorList>
    </citation>
    <scope>NUCLEOTIDE SEQUENCE [LARGE SCALE GENOMIC DNA]</scope>
    <source>
        <strain evidence="4">46_47</strain>
        <strain evidence="5">46_70</strain>
    </source>
</reference>
<name>A0A101IAB6_9BACT</name>
<comment type="caution">
    <text evidence="5">The sequence shown here is derived from an EMBL/GenBank/DDBJ whole genome shotgun (WGS) entry which is preliminary data.</text>
</comment>
<reference evidence="6 7" key="2">
    <citation type="journal article" date="2015" name="MBio">
        <title>Genome-Resolved Metagenomic Analysis Reveals Roles for Candidate Phyla and Other Microbial Community Members in Biogeochemical Transformations in Oil Reservoirs.</title>
        <authorList>
            <person name="Hu P."/>
            <person name="Tom L."/>
            <person name="Singh A."/>
            <person name="Thomas B.C."/>
            <person name="Baker B.J."/>
            <person name="Piceno Y.M."/>
            <person name="Andersen G.L."/>
            <person name="Banfield J.F."/>
        </authorList>
    </citation>
    <scope>NUCLEOTIDE SEQUENCE [LARGE SCALE GENOMIC DNA]</scope>
</reference>
<dbReference type="GO" id="GO:0009294">
    <property type="term" value="P:DNA-mediated transformation"/>
    <property type="evidence" value="ECO:0007669"/>
    <property type="project" value="InterPro"/>
</dbReference>
<sequence>MERIEYAAIALSGDFVPSEMEKIESAGLSSSLLFRSQIDLNKSKMKNYCKNFPSVVKTISKYKNFITYNDEQYPDALRNIFEPPAVLFFEGELSLLNTQSILAVVGSRKADRYGASIAKEYSRSLSETGITIVSGLAVGIDAQAHLGALEGSGSTVGILGTGIDIAYPATNRQLIRSVMERGCVLSEYLPGTPPLKHNFPRRNRIIAGLARAVFVVQATLRSGSLITARLALENGRDVFAVPGDITRRNSEGTNWLIKNGAKLVSECKDIVEEFPEIILSELSEERIDSQVLEALGDGSLTFGELLLRTNLSSKDLVVELTNLQLGGYVYEENGRWNRT</sequence>
<comment type="similarity">
    <text evidence="1">Belongs to the DprA/Smf family.</text>
</comment>
<dbReference type="Proteomes" id="UP000264215">
    <property type="component" value="Unassembled WGS sequence"/>
</dbReference>